<feature type="transmembrane region" description="Helical" evidence="6">
    <location>
        <begin position="108"/>
        <end position="129"/>
    </location>
</feature>
<evidence type="ECO:0000256" key="2">
    <source>
        <dbReference type="ARBA" id="ARBA00022448"/>
    </source>
</evidence>
<evidence type="ECO:0000256" key="4">
    <source>
        <dbReference type="ARBA" id="ARBA00022989"/>
    </source>
</evidence>
<feature type="transmembrane region" description="Helical" evidence="6">
    <location>
        <begin position="311"/>
        <end position="333"/>
    </location>
</feature>
<feature type="transmembrane region" description="Helical" evidence="6">
    <location>
        <begin position="263"/>
        <end position="280"/>
    </location>
</feature>
<dbReference type="InterPro" id="IPR052524">
    <property type="entry name" value="MFS_Cyanate_Porter"/>
</dbReference>
<feature type="transmembrane region" description="Helical" evidence="6">
    <location>
        <begin position="83"/>
        <end position="102"/>
    </location>
</feature>
<evidence type="ECO:0000259" key="7">
    <source>
        <dbReference type="PROSITE" id="PS50850"/>
    </source>
</evidence>
<organism evidence="8 9">
    <name type="scientific">Priestia endophytica DSM 13796</name>
    <dbReference type="NCBI Taxonomy" id="1121089"/>
    <lineage>
        <taxon>Bacteria</taxon>
        <taxon>Bacillati</taxon>
        <taxon>Bacillota</taxon>
        <taxon>Bacilli</taxon>
        <taxon>Bacillales</taxon>
        <taxon>Bacillaceae</taxon>
        <taxon>Priestia</taxon>
    </lineage>
</organism>
<feature type="transmembrane region" description="Helical" evidence="6">
    <location>
        <begin position="57"/>
        <end position="76"/>
    </location>
</feature>
<dbReference type="Proteomes" id="UP000182762">
    <property type="component" value="Unassembled WGS sequence"/>
</dbReference>
<dbReference type="PANTHER" id="PTHR23523:SF2">
    <property type="entry name" value="2-NITROIMIDAZOLE TRANSPORTER"/>
    <property type="match status" value="1"/>
</dbReference>
<reference evidence="8 9" key="1">
    <citation type="submission" date="2016-10" db="EMBL/GenBank/DDBJ databases">
        <authorList>
            <person name="Varghese N."/>
            <person name="Submissions S."/>
        </authorList>
    </citation>
    <scope>NUCLEOTIDE SEQUENCE [LARGE SCALE GENOMIC DNA]</scope>
    <source>
        <strain evidence="8 9">DSM 13796</strain>
    </source>
</reference>
<dbReference type="EMBL" id="FOXX01000003">
    <property type="protein sequence ID" value="SFQ47967.1"/>
    <property type="molecule type" value="Genomic_DNA"/>
</dbReference>
<dbReference type="CDD" id="cd17339">
    <property type="entry name" value="MFS_NIMT_CynX_like"/>
    <property type="match status" value="1"/>
</dbReference>
<dbReference type="Gene3D" id="1.20.1250.20">
    <property type="entry name" value="MFS general substrate transporter like domains"/>
    <property type="match status" value="2"/>
</dbReference>
<keyword evidence="9" id="KW-1185">Reference proteome</keyword>
<keyword evidence="2" id="KW-0813">Transport</keyword>
<name>A0A1I5YVW7_9BACI</name>
<feature type="domain" description="Major facilitator superfamily (MFS) profile" evidence="7">
    <location>
        <begin position="18"/>
        <end position="401"/>
    </location>
</feature>
<dbReference type="Pfam" id="PF07690">
    <property type="entry name" value="MFS_1"/>
    <property type="match status" value="1"/>
</dbReference>
<feature type="transmembrane region" description="Helical" evidence="6">
    <location>
        <begin position="174"/>
        <end position="193"/>
    </location>
</feature>
<comment type="subcellular location">
    <subcellularLocation>
        <location evidence="1">Cell membrane</location>
        <topology evidence="1">Multi-pass membrane protein</topology>
    </subcellularLocation>
</comment>
<dbReference type="PROSITE" id="PS50850">
    <property type="entry name" value="MFS"/>
    <property type="match status" value="1"/>
</dbReference>
<evidence type="ECO:0000256" key="5">
    <source>
        <dbReference type="ARBA" id="ARBA00023136"/>
    </source>
</evidence>
<evidence type="ECO:0000313" key="9">
    <source>
        <dbReference type="Proteomes" id="UP000182762"/>
    </source>
</evidence>
<feature type="transmembrane region" description="Helical" evidence="6">
    <location>
        <begin position="375"/>
        <end position="396"/>
    </location>
</feature>
<evidence type="ECO:0000256" key="3">
    <source>
        <dbReference type="ARBA" id="ARBA00022692"/>
    </source>
</evidence>
<feature type="transmembrane region" description="Helical" evidence="6">
    <location>
        <begin position="221"/>
        <end position="243"/>
    </location>
</feature>
<dbReference type="PANTHER" id="PTHR23523">
    <property type="match status" value="1"/>
</dbReference>
<evidence type="ECO:0000313" key="8">
    <source>
        <dbReference type="EMBL" id="SFQ47967.1"/>
    </source>
</evidence>
<accession>A0A1I5YVW7</accession>
<dbReference type="SUPFAM" id="SSF103473">
    <property type="entry name" value="MFS general substrate transporter"/>
    <property type="match status" value="1"/>
</dbReference>
<feature type="transmembrane region" description="Helical" evidence="6">
    <location>
        <begin position="287"/>
        <end position="305"/>
    </location>
</feature>
<keyword evidence="3 6" id="KW-0812">Transmembrane</keyword>
<dbReference type="GeneID" id="93710284"/>
<keyword evidence="4 6" id="KW-1133">Transmembrane helix</keyword>
<dbReference type="RefSeq" id="WP_061805188.1">
    <property type="nucleotide sequence ID" value="NZ_FOXX01000003.1"/>
</dbReference>
<feature type="transmembrane region" description="Helical" evidence="6">
    <location>
        <begin position="20"/>
        <end position="37"/>
    </location>
</feature>
<comment type="caution">
    <text evidence="8">The sequence shown here is derived from an EMBL/GenBank/DDBJ whole genome shotgun (WGS) entry which is preliminary data.</text>
</comment>
<feature type="transmembrane region" description="Helical" evidence="6">
    <location>
        <begin position="353"/>
        <end position="369"/>
    </location>
</feature>
<gene>
    <name evidence="8" type="ORF">SAMN02745910_01584</name>
</gene>
<proteinExistence type="predicted"/>
<feature type="transmembrane region" description="Helical" evidence="6">
    <location>
        <begin position="141"/>
        <end position="162"/>
    </location>
</feature>
<protein>
    <submittedName>
        <fullName evidence="8">MFS transporter, CP family, cyanate transporter</fullName>
    </submittedName>
</protein>
<sequence>MEHSTKTLRNSNSTAAETKVFLLIGIIFIGANLRAPLTSVGPLLSSIREQLHLSSTAGGMLTTVPLLAFAALSPFAAKVANKVGMGATLFLSLLLLTMGIFIRSTSGVGLLFIGTLFIGLAIAVCNVLLPSLIKQDFAHNVGLMTGVYAVSMNLCGAIGSGISHPISVATSLGWKGALGCWGILSFIALLLWLPQLKKPGYQRQAKTLKKTPSLSLWKSKLAWQISLYMGLQSVLFYTIIAWMPDILKEQGLTSDDAGWTLSFMQLAIIPFTFLIPIIAGKLNNQRGLVTISGVLLCIGIIGILYGPLSFIKLFIISSGIGIGSAFSLAMMFFTLRTSNAKEAAELSGMAQSLGYLLAALGPFLFGLLHDVTHGWTIPLFLLLFFSLLLFLCGMGAGKNRVIENS</sequence>
<evidence type="ECO:0000256" key="6">
    <source>
        <dbReference type="SAM" id="Phobius"/>
    </source>
</evidence>
<dbReference type="InterPro" id="IPR020846">
    <property type="entry name" value="MFS_dom"/>
</dbReference>
<keyword evidence="5 6" id="KW-0472">Membrane</keyword>
<evidence type="ECO:0000256" key="1">
    <source>
        <dbReference type="ARBA" id="ARBA00004651"/>
    </source>
</evidence>
<dbReference type="InterPro" id="IPR036259">
    <property type="entry name" value="MFS_trans_sf"/>
</dbReference>
<dbReference type="InterPro" id="IPR011701">
    <property type="entry name" value="MFS"/>
</dbReference>